<dbReference type="EMBL" id="BQNB010010453">
    <property type="protein sequence ID" value="GJS77515.1"/>
    <property type="molecule type" value="Genomic_DNA"/>
</dbReference>
<keyword evidence="2" id="KW-0808">Transferase</keyword>
<organism evidence="2 3">
    <name type="scientific">Tanacetum coccineum</name>
    <dbReference type="NCBI Taxonomy" id="301880"/>
    <lineage>
        <taxon>Eukaryota</taxon>
        <taxon>Viridiplantae</taxon>
        <taxon>Streptophyta</taxon>
        <taxon>Embryophyta</taxon>
        <taxon>Tracheophyta</taxon>
        <taxon>Spermatophyta</taxon>
        <taxon>Magnoliopsida</taxon>
        <taxon>eudicotyledons</taxon>
        <taxon>Gunneridae</taxon>
        <taxon>Pentapetalae</taxon>
        <taxon>asterids</taxon>
        <taxon>campanulids</taxon>
        <taxon>Asterales</taxon>
        <taxon>Asteraceae</taxon>
        <taxon>Asteroideae</taxon>
        <taxon>Anthemideae</taxon>
        <taxon>Anthemidinae</taxon>
        <taxon>Tanacetum</taxon>
    </lineage>
</organism>
<evidence type="ECO:0000259" key="1">
    <source>
        <dbReference type="Pfam" id="PF03732"/>
    </source>
</evidence>
<protein>
    <submittedName>
        <fullName evidence="2">Reverse transcriptase domain-containing protein</fullName>
    </submittedName>
</protein>
<accession>A0ABQ4YKI5</accession>
<evidence type="ECO:0000313" key="2">
    <source>
        <dbReference type="EMBL" id="GJS77515.1"/>
    </source>
</evidence>
<evidence type="ECO:0000313" key="3">
    <source>
        <dbReference type="Proteomes" id="UP001151760"/>
    </source>
</evidence>
<reference evidence="2" key="2">
    <citation type="submission" date="2022-01" db="EMBL/GenBank/DDBJ databases">
        <authorList>
            <person name="Yamashiro T."/>
            <person name="Shiraishi A."/>
            <person name="Satake H."/>
            <person name="Nakayama K."/>
        </authorList>
    </citation>
    <scope>NUCLEOTIDE SEQUENCE</scope>
</reference>
<comment type="caution">
    <text evidence="2">The sequence shown here is derived from an EMBL/GenBank/DDBJ whole genome shotgun (WGS) entry which is preliminary data.</text>
</comment>
<keyword evidence="2" id="KW-0695">RNA-directed DNA polymerase</keyword>
<sequence>MPSHVKTYDGSKDPEDYLKIFQTAVKVECWAMLTWCHMFNSAFIGSARVWFDDLPAKSIDSYNDLKEAFLANFLQQKKYIKDPIELHHIKEREGESTKDFVWRFKAESRDMKGALEVLRISGFMHGITIPELIKRTEEVTPAIETTGVRAQAKLQERKL</sequence>
<dbReference type="InterPro" id="IPR005162">
    <property type="entry name" value="Retrotrans_gag_dom"/>
</dbReference>
<reference evidence="2" key="1">
    <citation type="journal article" date="2022" name="Int. J. Mol. Sci.">
        <title>Draft Genome of Tanacetum Coccineum: Genomic Comparison of Closely Related Tanacetum-Family Plants.</title>
        <authorList>
            <person name="Yamashiro T."/>
            <person name="Shiraishi A."/>
            <person name="Nakayama K."/>
            <person name="Satake H."/>
        </authorList>
    </citation>
    <scope>NUCLEOTIDE SEQUENCE</scope>
</reference>
<proteinExistence type="predicted"/>
<dbReference type="Pfam" id="PF03732">
    <property type="entry name" value="Retrotrans_gag"/>
    <property type="match status" value="1"/>
</dbReference>
<keyword evidence="3" id="KW-1185">Reference proteome</keyword>
<gene>
    <name evidence="2" type="ORF">Tco_0727396</name>
</gene>
<keyword evidence="2" id="KW-0548">Nucleotidyltransferase</keyword>
<dbReference type="PANTHER" id="PTHR33223">
    <property type="entry name" value="CCHC-TYPE DOMAIN-CONTAINING PROTEIN"/>
    <property type="match status" value="1"/>
</dbReference>
<dbReference type="GO" id="GO:0003964">
    <property type="term" value="F:RNA-directed DNA polymerase activity"/>
    <property type="evidence" value="ECO:0007669"/>
    <property type="project" value="UniProtKB-KW"/>
</dbReference>
<name>A0ABQ4YKI5_9ASTR</name>
<dbReference type="Proteomes" id="UP001151760">
    <property type="component" value="Unassembled WGS sequence"/>
</dbReference>
<dbReference type="PANTHER" id="PTHR33223:SF11">
    <property type="entry name" value="ELEMENT PROTEIN, PUTATIVE-RELATED"/>
    <property type="match status" value="1"/>
</dbReference>
<feature type="domain" description="Retrotransposon gag" evidence="1">
    <location>
        <begin position="38"/>
        <end position="126"/>
    </location>
</feature>